<sequence length="655" mass="70667">MTKRLRARRRLAGLPAGTYATTDKGRVIRRSAAVETPPLSALVRASLSRRGLLLGSAATVAALALPGSRAEAAGSSAGFAELARVMDDHDHIAAGYDRKVLIRWGDKVLPEAPEFDPAAMTAAAAERQFGINNDLLVYLPLPIGSDRSDHGLLFVNHEYPNPQLMWTGLTEDDAGGKLTEAQVAVTMAAIGCSVIEVRDDGTGWQAVSGSRYARRITPATPIRISGPAAGHPLMRTAADPEGRTVLGTFDNCNGGMTPWGTVLSCEEGFDGWFGGDPTKSEHAALLARYGADEAEDGYGWGRFHDRFHYEREPNEAHRFDWVVEIDPYDPGAQPVKRTALGRMAHENAGCVVAPDGRVVVYMADDHDFDYLYKFVTAKPWNPQDRAANRDLLDEGTLHVARFNPDHTLDWLPLVQGEGRLTAENGFASQGDVAIKTRLAADLAGATPMDSPEGFTVNPVTGKIYVALTENEDIEAGQINPANPRAPNPEGHVLELLPPAADGKVDHAGTRYGWDIFILCGDPAKPEAQARYHPDTSADGWFTDPDNIAFDPAGRMYVCTDGPPDAGFNDALYVLDTEGPGRALPKLFYSPPRGSECSSPCFTPDGRTLFLSVQHPGEDSETLDAVTTRWPDFKDGVPPRPSVIVIRRTDGGPIGT</sequence>
<proteinExistence type="predicted"/>
<accession>A0A211ZJU7</accession>
<keyword evidence="2" id="KW-1185">Reference proteome</keyword>
<dbReference type="OrthoDB" id="9801383at2"/>
<evidence type="ECO:0000313" key="1">
    <source>
        <dbReference type="EMBL" id="OWJ65347.1"/>
    </source>
</evidence>
<dbReference type="Pfam" id="PF05787">
    <property type="entry name" value="PhoX"/>
    <property type="match status" value="1"/>
</dbReference>
<evidence type="ECO:0000313" key="2">
    <source>
        <dbReference type="Proteomes" id="UP000196655"/>
    </source>
</evidence>
<dbReference type="Proteomes" id="UP000196655">
    <property type="component" value="Unassembled WGS sequence"/>
</dbReference>
<dbReference type="InterPro" id="IPR008557">
    <property type="entry name" value="PhoX"/>
</dbReference>
<protein>
    <recommendedName>
        <fullName evidence="3">dTDP-glucose 4,6-dehydratase</fullName>
    </recommendedName>
</protein>
<gene>
    <name evidence="1" type="ORF">BWR60_20315</name>
</gene>
<dbReference type="EMBL" id="NHON01000039">
    <property type="protein sequence ID" value="OWJ65347.1"/>
    <property type="molecule type" value="Genomic_DNA"/>
</dbReference>
<dbReference type="AlphaFoldDB" id="A0A211ZJU7"/>
<dbReference type="InterPro" id="IPR006311">
    <property type="entry name" value="TAT_signal"/>
</dbReference>
<dbReference type="SUPFAM" id="SSF63829">
    <property type="entry name" value="Calcium-dependent phosphotriesterase"/>
    <property type="match status" value="1"/>
</dbReference>
<comment type="caution">
    <text evidence="1">The sequence shown here is derived from an EMBL/GenBank/DDBJ whole genome shotgun (WGS) entry which is preliminary data.</text>
</comment>
<evidence type="ECO:0008006" key="3">
    <source>
        <dbReference type="Google" id="ProtNLM"/>
    </source>
</evidence>
<dbReference type="RefSeq" id="WP_088152835.1">
    <property type="nucleotide sequence ID" value="NZ_NHON01000039.1"/>
</dbReference>
<dbReference type="PANTHER" id="PTHR35399">
    <property type="entry name" value="SLR8030 PROTEIN"/>
    <property type="match status" value="1"/>
</dbReference>
<dbReference type="PROSITE" id="PS51318">
    <property type="entry name" value="TAT"/>
    <property type="match status" value="1"/>
</dbReference>
<dbReference type="PANTHER" id="PTHR35399:SF2">
    <property type="entry name" value="DUF839 DOMAIN-CONTAINING PROTEIN"/>
    <property type="match status" value="1"/>
</dbReference>
<name>A0A211ZJU7_9PROT</name>
<organism evidence="1 2">
    <name type="scientific">Inquilinus limosus</name>
    <dbReference type="NCBI Taxonomy" id="171674"/>
    <lineage>
        <taxon>Bacteria</taxon>
        <taxon>Pseudomonadati</taxon>
        <taxon>Pseudomonadota</taxon>
        <taxon>Alphaproteobacteria</taxon>
        <taxon>Rhodospirillales</taxon>
        <taxon>Rhodospirillaceae</taxon>
        <taxon>Inquilinus</taxon>
    </lineage>
</organism>
<reference evidence="2" key="1">
    <citation type="submission" date="2017-05" db="EMBL/GenBank/DDBJ databases">
        <authorList>
            <person name="Macchi M."/>
            <person name="Festa S."/>
            <person name="Coppotelli B.M."/>
            <person name="Morelli I.S."/>
        </authorList>
    </citation>
    <scope>NUCLEOTIDE SEQUENCE [LARGE SCALE GENOMIC DNA]</scope>
    <source>
        <strain evidence="2">I</strain>
    </source>
</reference>